<protein>
    <submittedName>
        <fullName evidence="1">Uncharacterized protein</fullName>
    </submittedName>
</protein>
<dbReference type="Proteomes" id="UP000189981">
    <property type="component" value="Unassembled WGS sequence"/>
</dbReference>
<sequence length="88" mass="10397">MIVVKSFHVVIICEIYFFSQLIKQEAKCNLVPSNRFFPLIQTNAERLYLRTGKEITVMKWRKSKFILFLATLIESVRTKQDLFPVSKN</sequence>
<reference evidence="2" key="1">
    <citation type="submission" date="2017-02" db="EMBL/GenBank/DDBJ databases">
        <authorList>
            <person name="Varghese N."/>
            <person name="Submissions S."/>
        </authorList>
    </citation>
    <scope>NUCLEOTIDE SEQUENCE [LARGE SCALE GENOMIC DNA]</scope>
    <source>
        <strain evidence="2">DSM 22385</strain>
    </source>
</reference>
<gene>
    <name evidence="1" type="ORF">SAMN05661099_1863</name>
</gene>
<dbReference type="AlphaFoldDB" id="A0A1T5CTY6"/>
<evidence type="ECO:0000313" key="1">
    <source>
        <dbReference type="EMBL" id="SKB62806.1"/>
    </source>
</evidence>
<accession>A0A1T5CTY6</accession>
<dbReference type="STRING" id="572036.SAMN05661099_1863"/>
<dbReference type="EMBL" id="FUYR01000002">
    <property type="protein sequence ID" value="SKB62806.1"/>
    <property type="molecule type" value="Genomic_DNA"/>
</dbReference>
<proteinExistence type="predicted"/>
<evidence type="ECO:0000313" key="2">
    <source>
        <dbReference type="Proteomes" id="UP000189981"/>
    </source>
</evidence>
<name>A0A1T5CTY6_9SPHI</name>
<organism evidence="1 2">
    <name type="scientific">Daejeonella lutea</name>
    <dbReference type="NCBI Taxonomy" id="572036"/>
    <lineage>
        <taxon>Bacteria</taxon>
        <taxon>Pseudomonadati</taxon>
        <taxon>Bacteroidota</taxon>
        <taxon>Sphingobacteriia</taxon>
        <taxon>Sphingobacteriales</taxon>
        <taxon>Sphingobacteriaceae</taxon>
        <taxon>Daejeonella</taxon>
    </lineage>
</organism>
<keyword evidence="2" id="KW-1185">Reference proteome</keyword>